<reference evidence="2 3" key="1">
    <citation type="journal article" date="2016" name="Environ. Microbiol.">
        <title>New Methyloceanibacter diversity from North Sea sediments includes methanotroph containing solely the soluble methane monooxygenase.</title>
        <authorList>
            <person name="Vekeman B."/>
            <person name="Kerckhof F.M."/>
            <person name="Cremers G."/>
            <person name="de Vos P."/>
            <person name="Vandamme P."/>
            <person name="Boon N."/>
            <person name="Op den Camp H.J."/>
            <person name="Heylen K."/>
        </authorList>
    </citation>
    <scope>NUCLEOTIDE SEQUENCE [LARGE SCALE GENOMIC DNA]</scope>
    <source>
        <strain evidence="2 3">R-67177</strain>
    </source>
</reference>
<feature type="domain" description="Cupin type-2" evidence="1">
    <location>
        <begin position="45"/>
        <end position="113"/>
    </location>
</feature>
<keyword evidence="3" id="KW-1185">Reference proteome</keyword>
<proteinExistence type="predicted"/>
<dbReference type="Gene3D" id="2.60.120.10">
    <property type="entry name" value="Jelly Rolls"/>
    <property type="match status" value="1"/>
</dbReference>
<dbReference type="InterPro" id="IPR014710">
    <property type="entry name" value="RmlC-like_jellyroll"/>
</dbReference>
<accession>A0A1E3WE65</accession>
<dbReference type="RefSeq" id="WP_069623005.1">
    <property type="nucleotide sequence ID" value="NZ_LPWD01000049.1"/>
</dbReference>
<dbReference type="InterPro" id="IPR013096">
    <property type="entry name" value="Cupin_2"/>
</dbReference>
<dbReference type="OrthoDB" id="9180677at2"/>
<dbReference type="AlphaFoldDB" id="A0A1E3WE65"/>
<dbReference type="SUPFAM" id="SSF51182">
    <property type="entry name" value="RmlC-like cupins"/>
    <property type="match status" value="1"/>
</dbReference>
<comment type="caution">
    <text evidence="2">The sequence shown here is derived from an EMBL/GenBank/DDBJ whole genome shotgun (WGS) entry which is preliminary data.</text>
</comment>
<protein>
    <recommendedName>
        <fullName evidence="1">Cupin type-2 domain-containing protein</fullName>
    </recommendedName>
</protein>
<organism evidence="2 3">
    <name type="scientific">Methyloceanibacter marginalis</name>
    <dbReference type="NCBI Taxonomy" id="1774971"/>
    <lineage>
        <taxon>Bacteria</taxon>
        <taxon>Pseudomonadati</taxon>
        <taxon>Pseudomonadota</taxon>
        <taxon>Alphaproteobacteria</taxon>
        <taxon>Hyphomicrobiales</taxon>
        <taxon>Hyphomicrobiaceae</taxon>
        <taxon>Methyloceanibacter</taxon>
    </lineage>
</organism>
<dbReference type="PANTHER" id="PTHR38599">
    <property type="entry name" value="CUPIN DOMAIN PROTEIN (AFU_ORTHOLOGUE AFUA_3G13620)"/>
    <property type="match status" value="1"/>
</dbReference>
<dbReference type="Pfam" id="PF07883">
    <property type="entry name" value="Cupin_2"/>
    <property type="match status" value="1"/>
</dbReference>
<name>A0A1E3WE65_9HYPH</name>
<evidence type="ECO:0000259" key="1">
    <source>
        <dbReference type="Pfam" id="PF07883"/>
    </source>
</evidence>
<evidence type="ECO:0000313" key="2">
    <source>
        <dbReference type="EMBL" id="ODS03802.1"/>
    </source>
</evidence>
<sequence length="133" mass="14540">MLLALLGGTPAAARDAGVAEGVTKKELSVEPLAGDATKQVVTDYYRFPPGTVLPWHIHPGAHEISYVLSGEMILEVEGEDPRHLKAGESFYLHPDKIHRGLNQGSEPVELFVVRIKPVDQPLAEDVEPPKTER</sequence>
<dbReference type="PANTHER" id="PTHR38599:SF1">
    <property type="entry name" value="CUPIN DOMAIN PROTEIN (AFU_ORTHOLOGUE AFUA_3G13620)"/>
    <property type="match status" value="1"/>
</dbReference>
<evidence type="ECO:0000313" key="3">
    <source>
        <dbReference type="Proteomes" id="UP000095042"/>
    </source>
</evidence>
<dbReference type="Proteomes" id="UP000095042">
    <property type="component" value="Unassembled WGS sequence"/>
</dbReference>
<dbReference type="EMBL" id="LPWD01000049">
    <property type="protein sequence ID" value="ODS03802.1"/>
    <property type="molecule type" value="Genomic_DNA"/>
</dbReference>
<gene>
    <name evidence="2" type="ORF">AUC71_07660</name>
</gene>
<dbReference type="InterPro" id="IPR011051">
    <property type="entry name" value="RmlC_Cupin_sf"/>
</dbReference>